<evidence type="ECO:0000259" key="1">
    <source>
        <dbReference type="Pfam" id="PF00005"/>
    </source>
</evidence>
<dbReference type="InterPro" id="IPR052922">
    <property type="entry name" value="Cytidylate_Kinase-2"/>
</dbReference>
<proteinExistence type="predicted"/>
<dbReference type="PANTHER" id="PTHR37816:SF1">
    <property type="entry name" value="TOXIN"/>
    <property type="match status" value="1"/>
</dbReference>
<protein>
    <submittedName>
        <fullName evidence="2">Adenylate kinase</fullName>
        <ecNumber evidence="2">2.7.4.3</ecNumber>
    </submittedName>
</protein>
<dbReference type="RefSeq" id="WP_003457556.1">
    <property type="nucleotide sequence ID" value="NZ_AJMR01000232.1"/>
</dbReference>
<keyword evidence="2" id="KW-0808">Transferase</keyword>
<name>A0AAD1FI00_METFU</name>
<keyword evidence="2" id="KW-0418">Kinase</keyword>
<dbReference type="GO" id="GO:0005524">
    <property type="term" value="F:ATP binding"/>
    <property type="evidence" value="ECO:0007669"/>
    <property type="project" value="InterPro"/>
</dbReference>
<dbReference type="InterPro" id="IPR027417">
    <property type="entry name" value="P-loop_NTPase"/>
</dbReference>
<dbReference type="Pfam" id="PF00005">
    <property type="entry name" value="ABC_tran"/>
    <property type="match status" value="1"/>
</dbReference>
<dbReference type="PANTHER" id="PTHR37816">
    <property type="entry name" value="YALI0E33011P"/>
    <property type="match status" value="1"/>
</dbReference>
<dbReference type="SUPFAM" id="SSF52540">
    <property type="entry name" value="P-loop containing nucleoside triphosphate hydrolases"/>
    <property type="match status" value="1"/>
</dbReference>
<dbReference type="AlphaFoldDB" id="A0AAD1FI00"/>
<reference evidence="2 3" key="2">
    <citation type="journal article" date="2017" name="Int. J. Syst. Evol. Microbiol.">
        <title>Pseudomonas furukawaii sp. nov., a polychlorinated biphenyl-degrading bacterium isolated from biphenyl-contaminated soil in Japan.</title>
        <authorList>
            <person name="Kimura N."/>
            <person name="Watanabe T."/>
            <person name="Suenaga H."/>
            <person name="Fujihara H."/>
            <person name="Futagami T."/>
            <person name="Goto M."/>
            <person name="Hanada S."/>
            <person name="Hirose J."/>
        </authorList>
    </citation>
    <scope>NUCLEOTIDE SEQUENCE [LARGE SCALE GENOMIC DNA]</scope>
    <source>
        <strain evidence="3">DSM 10086 / NBRC 110670 / KF707</strain>
    </source>
</reference>
<dbReference type="GO" id="GO:0016887">
    <property type="term" value="F:ATP hydrolysis activity"/>
    <property type="evidence" value="ECO:0007669"/>
    <property type="project" value="InterPro"/>
</dbReference>
<accession>A0AAD1FI00</accession>
<dbReference type="InterPro" id="IPR003439">
    <property type="entry name" value="ABC_transporter-like_ATP-bd"/>
</dbReference>
<organism evidence="2 3">
    <name type="scientific">Metapseudomonas furukawaii</name>
    <name type="common">Pseudomonas furukawaii</name>
    <dbReference type="NCBI Taxonomy" id="1149133"/>
    <lineage>
        <taxon>Bacteria</taxon>
        <taxon>Pseudomonadati</taxon>
        <taxon>Pseudomonadota</taxon>
        <taxon>Gammaproteobacteria</taxon>
        <taxon>Pseudomonadales</taxon>
        <taxon>Pseudomonadaceae</taxon>
        <taxon>Metapseudomonas</taxon>
    </lineage>
</organism>
<keyword evidence="3" id="KW-1185">Reference proteome</keyword>
<evidence type="ECO:0000313" key="3">
    <source>
        <dbReference type="Proteomes" id="UP000218554"/>
    </source>
</evidence>
<dbReference type="EMBL" id="AP014862">
    <property type="protein sequence ID" value="BAU77186.1"/>
    <property type="molecule type" value="Genomic_DNA"/>
</dbReference>
<dbReference type="GO" id="GO:0004017">
    <property type="term" value="F:AMP kinase activity"/>
    <property type="evidence" value="ECO:0007669"/>
    <property type="project" value="UniProtKB-EC"/>
</dbReference>
<sequence length="206" mass="23859">MDRQPDWPGLPGQRISIVGCSGSGKTTLARALARLLDRPHIELDALFHQRDWQPLPRREFRRRVTEALAGERWIVEGSYGAVRPEVLARADTQIWLDPPRAEVMRNLLLRSFGRVLLRTRLWNGNRERLRNLLSLDPERSIILWGWTRFGVYRARFRAEHEDPELAGIRRIRLGSRREVRAFLRQLRQQAGDGRGTLPPSQPGTPP</sequence>
<dbReference type="EC" id="2.7.4.3" evidence="2"/>
<dbReference type="Gene3D" id="3.40.50.300">
    <property type="entry name" value="P-loop containing nucleotide triphosphate hydrolases"/>
    <property type="match status" value="1"/>
</dbReference>
<dbReference type="KEGG" id="pfuw:KF707C_54980"/>
<dbReference type="Proteomes" id="UP000218554">
    <property type="component" value="Chromosome"/>
</dbReference>
<feature type="domain" description="ABC transporter" evidence="1">
    <location>
        <begin position="11"/>
        <end position="63"/>
    </location>
</feature>
<reference evidence="3" key="1">
    <citation type="submission" date="2015-05" db="EMBL/GenBank/DDBJ databases">
        <title>Draft genome sequencing of a biphenyl-degrading bacterium, Pseudomonas balearica KF707 (=NBRC110670).</title>
        <authorList>
            <person name="Kimura N."/>
            <person name="Hirose J."/>
            <person name="Watanabe T."/>
            <person name="Suenaga H."/>
            <person name="Fujihara H."/>
            <person name="Noguchi M."/>
            <person name="Hashimoto M."/>
            <person name="Shimodaira J."/>
            <person name="Tsuchikane K."/>
            <person name="Hosoyama A."/>
            <person name="Yamazoe A."/>
            <person name="Fujita N."/>
            <person name="Furukawa K."/>
        </authorList>
    </citation>
    <scope>NUCLEOTIDE SEQUENCE [LARGE SCALE GENOMIC DNA]</scope>
    <source>
        <strain evidence="3">DSM 10086 / NBRC 110670 / KF707</strain>
    </source>
</reference>
<evidence type="ECO:0000313" key="2">
    <source>
        <dbReference type="EMBL" id="BAU77186.1"/>
    </source>
</evidence>
<gene>
    <name evidence="2" type="ORF">KF707C_54980</name>
</gene>